<proteinExistence type="predicted"/>
<dbReference type="Pfam" id="PF09370">
    <property type="entry name" value="PEP_hydrolase"/>
    <property type="match status" value="1"/>
</dbReference>
<gene>
    <name evidence="2" type="ORF">CLOHYLEM_04602</name>
</gene>
<evidence type="ECO:0000259" key="1">
    <source>
        <dbReference type="Pfam" id="PF09370"/>
    </source>
</evidence>
<feature type="domain" description="TIM-barrel" evidence="1">
    <location>
        <begin position="9"/>
        <end position="252"/>
    </location>
</feature>
<organism evidence="2 3">
    <name type="scientific">[Clostridium] hylemonae DSM 15053</name>
    <dbReference type="NCBI Taxonomy" id="553973"/>
    <lineage>
        <taxon>Bacteria</taxon>
        <taxon>Bacillati</taxon>
        <taxon>Bacillota</taxon>
        <taxon>Clostridia</taxon>
        <taxon>Lachnospirales</taxon>
        <taxon>Lachnospiraceae</taxon>
    </lineage>
</organism>
<dbReference type="AlphaFoldDB" id="C0BXR5"/>
<protein>
    <submittedName>
        <fullName evidence="2">TIM-barrel signal transduction protein</fullName>
    </submittedName>
</protein>
<dbReference type="GO" id="GO:0003824">
    <property type="term" value="F:catalytic activity"/>
    <property type="evidence" value="ECO:0007669"/>
    <property type="project" value="InterPro"/>
</dbReference>
<evidence type="ECO:0000313" key="2">
    <source>
        <dbReference type="EMBL" id="EEG75372.1"/>
    </source>
</evidence>
<dbReference type="STRING" id="553973.CLOHYLEM_04602"/>
<dbReference type="Proteomes" id="UP000004893">
    <property type="component" value="Unassembled WGS sequence"/>
</dbReference>
<dbReference type="InterPro" id="IPR051353">
    <property type="entry name" value="Tobamovirus_resist_UPF0261"/>
</dbReference>
<dbReference type="HOGENOM" id="CLU_058589_0_0_9"/>
<dbReference type="InterPro" id="IPR013785">
    <property type="entry name" value="Aldolase_TIM"/>
</dbReference>
<accession>C0BXR5</accession>
<keyword evidence="3" id="KW-1185">Reference proteome</keyword>
<name>C0BXR5_9FIRM</name>
<dbReference type="InterPro" id="IPR009215">
    <property type="entry name" value="TIM-br_IGPS-like"/>
</dbReference>
<dbReference type="PANTHER" id="PTHR31862">
    <property type="entry name" value="UPF0261 DOMAIN PROTEIN (AFU_ORTHOLOGUE AFUA_1G10120)"/>
    <property type="match status" value="1"/>
</dbReference>
<dbReference type="EMBL" id="ABYI02000012">
    <property type="protein sequence ID" value="EEG75372.1"/>
    <property type="molecule type" value="Genomic_DNA"/>
</dbReference>
<dbReference type="SUPFAM" id="SSF51621">
    <property type="entry name" value="Phosphoenolpyruvate/pyruvate domain"/>
    <property type="match status" value="1"/>
</dbReference>
<reference evidence="2" key="1">
    <citation type="submission" date="2009-02" db="EMBL/GenBank/DDBJ databases">
        <authorList>
            <person name="Fulton L."/>
            <person name="Clifton S."/>
            <person name="Fulton B."/>
            <person name="Xu J."/>
            <person name="Minx P."/>
            <person name="Pepin K.H."/>
            <person name="Johnson M."/>
            <person name="Bhonagiri V."/>
            <person name="Nash W.E."/>
            <person name="Mardis E.R."/>
            <person name="Wilson R.K."/>
        </authorList>
    </citation>
    <scope>NUCLEOTIDE SEQUENCE [LARGE SCALE GENOMIC DNA]</scope>
    <source>
        <strain evidence="2">DSM 15053</strain>
    </source>
</reference>
<comment type="caution">
    <text evidence="2">The sequence shown here is derived from an EMBL/GenBank/DDBJ whole genome shotgun (WGS) entry which is preliminary data.</text>
</comment>
<dbReference type="PIRSF" id="PIRSF034452">
    <property type="entry name" value="TIM-br_sig_trnsd"/>
    <property type="match status" value="1"/>
</dbReference>
<dbReference type="InterPro" id="IPR015813">
    <property type="entry name" value="Pyrv/PenolPyrv_kinase-like_dom"/>
</dbReference>
<reference evidence="2" key="2">
    <citation type="submission" date="2013-06" db="EMBL/GenBank/DDBJ databases">
        <title>Draft genome sequence of Clostridium hylemonae (DSM 15053).</title>
        <authorList>
            <person name="Sudarsanam P."/>
            <person name="Ley R."/>
            <person name="Guruge J."/>
            <person name="Turnbaugh P.J."/>
            <person name="Mahowald M."/>
            <person name="Liep D."/>
            <person name="Gordon J."/>
        </authorList>
    </citation>
    <scope>NUCLEOTIDE SEQUENCE</scope>
    <source>
        <strain evidence="2">DSM 15053</strain>
    </source>
</reference>
<evidence type="ECO:0000313" key="3">
    <source>
        <dbReference type="Proteomes" id="UP000004893"/>
    </source>
</evidence>
<dbReference type="PANTHER" id="PTHR31862:SF1">
    <property type="entry name" value="UPF0261 DOMAIN PROTEIN (AFU_ORTHOLOGUE AFUA_1G10120)"/>
    <property type="match status" value="1"/>
</dbReference>
<sequence>MRQYAREELIQSLQSKIRKKEPVIASGAGAGIVASAGEKAGLDLLIIYSTGLFRQAGAPLLTTMLPYGNCNDIVSALGKKVIFRTVDIPVIGAIGAADPFKSWDLIIDGLQETGFSGMINYPVFTGIDGFADDLEDSGIGFSRNVNLIRKCRERDFFSASFAFEEAQAEMLAAAGADMICAMVGGTAGGTNAIKENKVRSMEESCRIIQNIYEAATSVNPDIIVTCRGGPIVEGRRICSAASIIRMYRGLSGAPVSNGSRWSARSFMQQKNFLALTHKLGGRGWESEELI</sequence>
<dbReference type="eggNOG" id="COG5564">
    <property type="taxonomic scope" value="Bacteria"/>
</dbReference>
<dbReference type="Gene3D" id="3.20.20.70">
    <property type="entry name" value="Aldolase class I"/>
    <property type="match status" value="1"/>
</dbReference>